<dbReference type="GO" id="GO:0006396">
    <property type="term" value="P:RNA processing"/>
    <property type="evidence" value="ECO:0007669"/>
    <property type="project" value="InterPro"/>
</dbReference>
<dbReference type="InterPro" id="IPR039048">
    <property type="entry name" value="Trub2"/>
</dbReference>
<name>A0AAE1GZK8_9NEOP</name>
<reference evidence="3" key="2">
    <citation type="journal article" date="2023" name="BMC Genomics">
        <title>Pest status, molecular evolution, and epigenetic factors derived from the genome assembly of Frankliniella fusca, a thysanopteran phytovirus vector.</title>
        <authorList>
            <person name="Catto M.A."/>
            <person name="Labadie P.E."/>
            <person name="Jacobson A.L."/>
            <person name="Kennedy G.G."/>
            <person name="Srinivasan R."/>
            <person name="Hunt B.G."/>
        </authorList>
    </citation>
    <scope>NUCLEOTIDE SEQUENCE</scope>
    <source>
        <strain evidence="3">PL_HMW_Pooled</strain>
    </source>
</reference>
<dbReference type="InterPro" id="IPR020103">
    <property type="entry name" value="PsdUridine_synth_cat_dom_sf"/>
</dbReference>
<evidence type="ECO:0000313" key="4">
    <source>
        <dbReference type="Proteomes" id="UP001219518"/>
    </source>
</evidence>
<dbReference type="GO" id="GO:0001522">
    <property type="term" value="P:pseudouridine synthesis"/>
    <property type="evidence" value="ECO:0007669"/>
    <property type="project" value="InterPro"/>
</dbReference>
<dbReference type="GO" id="GO:0009982">
    <property type="term" value="F:pseudouridine synthase activity"/>
    <property type="evidence" value="ECO:0007669"/>
    <property type="project" value="InterPro"/>
</dbReference>
<keyword evidence="4" id="KW-1185">Reference proteome</keyword>
<protein>
    <submittedName>
        <fullName evidence="3">Mitochondrial mRNA pseudouridine synthase Trub2</fullName>
    </submittedName>
</protein>
<evidence type="ECO:0000256" key="1">
    <source>
        <dbReference type="ARBA" id="ARBA00008999"/>
    </source>
</evidence>
<comment type="caution">
    <text evidence="3">The sequence shown here is derived from an EMBL/GenBank/DDBJ whole genome shotgun (WGS) entry which is preliminary data.</text>
</comment>
<dbReference type="Proteomes" id="UP001219518">
    <property type="component" value="Unassembled WGS sequence"/>
</dbReference>
<dbReference type="EMBL" id="JAHWGI010000289">
    <property type="protein sequence ID" value="KAK3911972.1"/>
    <property type="molecule type" value="Genomic_DNA"/>
</dbReference>
<accession>A0AAE1GZK8</accession>
<dbReference type="Pfam" id="PF01509">
    <property type="entry name" value="TruB_N"/>
    <property type="match status" value="1"/>
</dbReference>
<dbReference type="InterPro" id="IPR002501">
    <property type="entry name" value="PsdUridine_synth_N"/>
</dbReference>
<evidence type="ECO:0000313" key="3">
    <source>
        <dbReference type="EMBL" id="KAK3911972.1"/>
    </source>
</evidence>
<evidence type="ECO:0000259" key="2">
    <source>
        <dbReference type="Pfam" id="PF01509"/>
    </source>
</evidence>
<sequence>MALPTERVASVFWKQLHGLLCVYKPPDITLGRLVQNLRLIIPAGLNKMVVRQPRKFIRYEATVGMPVEIIDTDYSDHPLIIGPRYEPSDIRYFCASALEFHGGGVCLVGLNGGRHLAQDLENSKPLRTYRLVGQLGLATDNLHKSGKVVERATFHQVHRSIIDNVVGSMQASHQRQMYHNAGVDITSQAAYDLAVKGLLRPANDSFPIFYSMKCIDFNRPYFTIEVASINEKEHHLLEIIHTIGLKVRSAARCNSIKCIRYGPFTLEHTLLQHSWKVENIASNIKMCNAINLEDIQSGRRENIKLIPLETSEK</sequence>
<proteinExistence type="inferred from homology"/>
<dbReference type="SUPFAM" id="SSF55120">
    <property type="entry name" value="Pseudouridine synthase"/>
    <property type="match status" value="1"/>
</dbReference>
<gene>
    <name evidence="3" type="ORF">KUF71_021541</name>
</gene>
<dbReference type="Gene3D" id="3.30.2350.10">
    <property type="entry name" value="Pseudouridine synthase"/>
    <property type="match status" value="1"/>
</dbReference>
<dbReference type="AlphaFoldDB" id="A0AAE1GZK8"/>
<reference evidence="3" key="1">
    <citation type="submission" date="2021-07" db="EMBL/GenBank/DDBJ databases">
        <authorList>
            <person name="Catto M.A."/>
            <person name="Jacobson A."/>
            <person name="Kennedy G."/>
            <person name="Labadie P."/>
            <person name="Hunt B.G."/>
            <person name="Srinivasan R."/>
        </authorList>
    </citation>
    <scope>NUCLEOTIDE SEQUENCE</scope>
    <source>
        <strain evidence="3">PL_HMW_Pooled</strain>
        <tissue evidence="3">Head</tissue>
    </source>
</reference>
<comment type="similarity">
    <text evidence="1">Belongs to the pseudouridine synthase TruB family.</text>
</comment>
<dbReference type="GO" id="GO:0003723">
    <property type="term" value="F:RNA binding"/>
    <property type="evidence" value="ECO:0007669"/>
    <property type="project" value="InterPro"/>
</dbReference>
<dbReference type="PANTHER" id="PTHR13195">
    <property type="entry name" value="PSEUDOURIDINE SYNTHASE-RELATED"/>
    <property type="match status" value="1"/>
</dbReference>
<organism evidence="3 4">
    <name type="scientific">Frankliniella fusca</name>
    <dbReference type="NCBI Taxonomy" id="407009"/>
    <lineage>
        <taxon>Eukaryota</taxon>
        <taxon>Metazoa</taxon>
        <taxon>Ecdysozoa</taxon>
        <taxon>Arthropoda</taxon>
        <taxon>Hexapoda</taxon>
        <taxon>Insecta</taxon>
        <taxon>Pterygota</taxon>
        <taxon>Neoptera</taxon>
        <taxon>Paraneoptera</taxon>
        <taxon>Thysanoptera</taxon>
        <taxon>Terebrantia</taxon>
        <taxon>Thripoidea</taxon>
        <taxon>Thripidae</taxon>
        <taxon>Frankliniella</taxon>
    </lineage>
</organism>
<dbReference type="PANTHER" id="PTHR13195:SF0">
    <property type="entry name" value="PSEUDOURIDYLATE SYNTHASE TRUB2, MITOCHONDRIAL"/>
    <property type="match status" value="1"/>
</dbReference>
<feature type="domain" description="Pseudouridine synthase II N-terminal" evidence="2">
    <location>
        <begin position="103"/>
        <end position="227"/>
    </location>
</feature>